<organism evidence="1 2">
    <name type="scientific">Trichonephila clavata</name>
    <name type="common">Joro spider</name>
    <name type="synonym">Nephila clavata</name>
    <dbReference type="NCBI Taxonomy" id="2740835"/>
    <lineage>
        <taxon>Eukaryota</taxon>
        <taxon>Metazoa</taxon>
        <taxon>Ecdysozoa</taxon>
        <taxon>Arthropoda</taxon>
        <taxon>Chelicerata</taxon>
        <taxon>Arachnida</taxon>
        <taxon>Araneae</taxon>
        <taxon>Araneomorphae</taxon>
        <taxon>Entelegynae</taxon>
        <taxon>Araneoidea</taxon>
        <taxon>Nephilidae</taxon>
        <taxon>Trichonephila</taxon>
    </lineage>
</organism>
<dbReference type="Proteomes" id="UP000887116">
    <property type="component" value="Unassembled WGS sequence"/>
</dbReference>
<gene>
    <name evidence="1" type="ORF">TNCT_19211</name>
</gene>
<reference evidence="1" key="1">
    <citation type="submission" date="2020-07" db="EMBL/GenBank/DDBJ databases">
        <title>Multicomponent nature underlies the extraordinary mechanical properties of spider dragline silk.</title>
        <authorList>
            <person name="Kono N."/>
            <person name="Nakamura H."/>
            <person name="Mori M."/>
            <person name="Yoshida Y."/>
            <person name="Ohtoshi R."/>
            <person name="Malay A.D."/>
            <person name="Moran D.A.P."/>
            <person name="Tomita M."/>
            <person name="Numata K."/>
            <person name="Arakawa K."/>
        </authorList>
    </citation>
    <scope>NUCLEOTIDE SEQUENCE</scope>
</reference>
<sequence>MQLKKLFYSKLFIKERALHFLAKSVIPRRQDETHGNHQGHVERMLSAALFWKKPLIYRLNWLFICFRFPPTPCSFSSPLGWVFPEGLPEGGGTPHPLSVHPRVCQKRPV</sequence>
<name>A0A8X6G808_TRICU</name>
<dbReference type="EMBL" id="BMAO01014664">
    <property type="protein sequence ID" value="GFQ96359.1"/>
    <property type="molecule type" value="Genomic_DNA"/>
</dbReference>
<keyword evidence="2" id="KW-1185">Reference proteome</keyword>
<accession>A0A8X6G808</accession>
<protein>
    <submittedName>
        <fullName evidence="1">Uncharacterized protein</fullName>
    </submittedName>
</protein>
<evidence type="ECO:0000313" key="2">
    <source>
        <dbReference type="Proteomes" id="UP000887116"/>
    </source>
</evidence>
<evidence type="ECO:0000313" key="1">
    <source>
        <dbReference type="EMBL" id="GFQ96359.1"/>
    </source>
</evidence>
<comment type="caution">
    <text evidence="1">The sequence shown here is derived from an EMBL/GenBank/DDBJ whole genome shotgun (WGS) entry which is preliminary data.</text>
</comment>
<dbReference type="AlphaFoldDB" id="A0A8X6G808"/>
<proteinExistence type="predicted"/>